<gene>
    <name evidence="1" type="ORF">SAV31267_041450</name>
</gene>
<accession>A0A4D4MR71</accession>
<organism evidence="1 2">
    <name type="scientific">Streptomyces avermitilis</name>
    <dbReference type="NCBI Taxonomy" id="33903"/>
    <lineage>
        <taxon>Bacteria</taxon>
        <taxon>Bacillati</taxon>
        <taxon>Actinomycetota</taxon>
        <taxon>Actinomycetes</taxon>
        <taxon>Kitasatosporales</taxon>
        <taxon>Streptomycetaceae</taxon>
        <taxon>Streptomyces</taxon>
    </lineage>
</organism>
<dbReference type="AntiFam" id="ANF00210">
    <property type="entry name" value="Shadow ORF (opposite tuaD)"/>
</dbReference>
<evidence type="ECO:0000313" key="2">
    <source>
        <dbReference type="Proteomes" id="UP000299211"/>
    </source>
</evidence>
<name>A0A4D4MR71_STRAX</name>
<reference evidence="1 2" key="1">
    <citation type="submission" date="2019-04" db="EMBL/GenBank/DDBJ databases">
        <title>Draft genome sequences of Streptomyces avermitilis ATCC 31267.</title>
        <authorList>
            <person name="Komaki H."/>
            <person name="Tamura T."/>
            <person name="Hosoyama A."/>
        </authorList>
    </citation>
    <scope>NUCLEOTIDE SEQUENCE [LARGE SCALE GENOMIC DNA]</scope>
    <source>
        <strain evidence="1 2">ATCC 31267</strain>
    </source>
</reference>
<protein>
    <submittedName>
        <fullName evidence="1">Uncharacterized protein</fullName>
    </submittedName>
</protein>
<proteinExistence type="predicted"/>
<sequence>MRGECLEGAVDVRHVARVLTVLLRRVHTDEVDVAELRDLGEVHGEAQPPGGPLDPGDVLAQQLLETGLVHRDLAPLEHLDLLGHDVETEHLETELGHGRGVCGAEIAGADHGDLEGHGCSRVQRPWVRCPSIVGACPAASPGNFPLSPSSRMRPVGRPLKFGLLNGN</sequence>
<evidence type="ECO:0000313" key="1">
    <source>
        <dbReference type="EMBL" id="GDY74660.1"/>
    </source>
</evidence>
<dbReference type="AlphaFoldDB" id="A0A4D4MR71"/>
<dbReference type="Proteomes" id="UP000299211">
    <property type="component" value="Unassembled WGS sequence"/>
</dbReference>
<comment type="caution">
    <text evidence="1">The sequence shown here is derived from an EMBL/GenBank/DDBJ whole genome shotgun (WGS) entry which is preliminary data.</text>
</comment>
<dbReference type="EMBL" id="BJHY01000001">
    <property type="protein sequence ID" value="GDY74660.1"/>
    <property type="molecule type" value="Genomic_DNA"/>
</dbReference>